<proteinExistence type="inferred from homology"/>
<dbReference type="Pfam" id="PF13279">
    <property type="entry name" value="4HBT_2"/>
    <property type="match status" value="1"/>
</dbReference>
<organism evidence="2 3">
    <name type="scientific">Aspergillus lucknowensis</name>
    <dbReference type="NCBI Taxonomy" id="176173"/>
    <lineage>
        <taxon>Eukaryota</taxon>
        <taxon>Fungi</taxon>
        <taxon>Dikarya</taxon>
        <taxon>Ascomycota</taxon>
        <taxon>Pezizomycotina</taxon>
        <taxon>Eurotiomycetes</taxon>
        <taxon>Eurotiomycetidae</taxon>
        <taxon>Eurotiales</taxon>
        <taxon>Aspergillaceae</taxon>
        <taxon>Aspergillus</taxon>
        <taxon>Aspergillus subgen. Nidulantes</taxon>
    </lineage>
</organism>
<accession>A0ABR4LHQ7</accession>
<comment type="caution">
    <text evidence="2">The sequence shown here is derived from an EMBL/GenBank/DDBJ whole genome shotgun (WGS) entry which is preliminary data.</text>
</comment>
<gene>
    <name evidence="2" type="ORF">BJX67DRAFT_390209</name>
</gene>
<comment type="similarity">
    <text evidence="1">Belongs to the lcsJ thioesterase family.</text>
</comment>
<dbReference type="PANTHER" id="PTHR12475:SF4">
    <property type="entry name" value="PROTEIN THEM6"/>
    <property type="match status" value="1"/>
</dbReference>
<dbReference type="CDD" id="cd00586">
    <property type="entry name" value="4HBT"/>
    <property type="match status" value="1"/>
</dbReference>
<dbReference type="InterPro" id="IPR051490">
    <property type="entry name" value="THEM6_lcsJ_thioesterase"/>
</dbReference>
<protein>
    <recommendedName>
        <fullName evidence="4">Capsule polysaccharide biosynthesis protein</fullName>
    </recommendedName>
</protein>
<dbReference type="Proteomes" id="UP001610432">
    <property type="component" value="Unassembled WGS sequence"/>
</dbReference>
<evidence type="ECO:0000313" key="3">
    <source>
        <dbReference type="Proteomes" id="UP001610432"/>
    </source>
</evidence>
<dbReference type="EMBL" id="JBFXLQ010000044">
    <property type="protein sequence ID" value="KAL2864067.1"/>
    <property type="molecule type" value="Genomic_DNA"/>
</dbReference>
<dbReference type="SUPFAM" id="SSF54637">
    <property type="entry name" value="Thioesterase/thiol ester dehydrase-isomerase"/>
    <property type="match status" value="1"/>
</dbReference>
<evidence type="ECO:0008006" key="4">
    <source>
        <dbReference type="Google" id="ProtNLM"/>
    </source>
</evidence>
<dbReference type="RefSeq" id="XP_070883046.1">
    <property type="nucleotide sequence ID" value="XM_071034604.1"/>
</dbReference>
<evidence type="ECO:0000313" key="2">
    <source>
        <dbReference type="EMBL" id="KAL2864067.1"/>
    </source>
</evidence>
<keyword evidence="3" id="KW-1185">Reference proteome</keyword>
<dbReference type="InterPro" id="IPR029069">
    <property type="entry name" value="HotDog_dom_sf"/>
</dbReference>
<sequence>MALSPSVETLLNTVWESISLTHLLTGAGVLFLFLNAKGLPGVWHYRLFKSLFIELVWKRSTAPAPLLDSQGRPRLYSYFVTECSNPVIECDYNLHKSNSTFFSDLDINRTQLMIAHFKHVLSTASFPGKTRTANGNGNEQESKRPLMMALGGVSCLFHREIKPLQRYEIWSRVLAWDEKWVYVVSYFVKKGSLGRDGNFSGDLDLDPKGNAKAVLASCMARYVFKEGRLTVMPERVLQECGLLPLPEDVVVEKASADSWGKEQFEEARQKGMVIAGKFSGLEVLPLVTGFRESGVLGRYTDF</sequence>
<dbReference type="PANTHER" id="PTHR12475">
    <property type="match status" value="1"/>
</dbReference>
<dbReference type="GeneID" id="98149676"/>
<reference evidence="2 3" key="1">
    <citation type="submission" date="2024-07" db="EMBL/GenBank/DDBJ databases">
        <title>Section-level genome sequencing and comparative genomics of Aspergillus sections Usti and Cavernicolus.</title>
        <authorList>
            <consortium name="Lawrence Berkeley National Laboratory"/>
            <person name="Nybo J.L."/>
            <person name="Vesth T.C."/>
            <person name="Theobald S."/>
            <person name="Frisvad J.C."/>
            <person name="Larsen T.O."/>
            <person name="Kjaerboelling I."/>
            <person name="Rothschild-Mancinelli K."/>
            <person name="Lyhne E.K."/>
            <person name="Kogle M.E."/>
            <person name="Barry K."/>
            <person name="Clum A."/>
            <person name="Na H."/>
            <person name="Ledsgaard L."/>
            <person name="Lin J."/>
            <person name="Lipzen A."/>
            <person name="Kuo A."/>
            <person name="Riley R."/>
            <person name="Mondo S."/>
            <person name="Labutti K."/>
            <person name="Haridas S."/>
            <person name="Pangalinan J."/>
            <person name="Salamov A.A."/>
            <person name="Simmons B.A."/>
            <person name="Magnuson J.K."/>
            <person name="Chen J."/>
            <person name="Drula E."/>
            <person name="Henrissat B."/>
            <person name="Wiebenga A."/>
            <person name="Lubbers R.J."/>
            <person name="Gomes A.C."/>
            <person name="Macurrencykelacurrency M.R."/>
            <person name="Stajich J."/>
            <person name="Grigoriev I.V."/>
            <person name="Mortensen U.H."/>
            <person name="De Vries R.P."/>
            <person name="Baker S.E."/>
            <person name="Andersen M.R."/>
        </authorList>
    </citation>
    <scope>NUCLEOTIDE SEQUENCE [LARGE SCALE GENOMIC DNA]</scope>
    <source>
        <strain evidence="2 3">CBS 449.75</strain>
    </source>
</reference>
<evidence type="ECO:0000256" key="1">
    <source>
        <dbReference type="ARBA" id="ARBA00038476"/>
    </source>
</evidence>
<name>A0ABR4LHQ7_9EURO</name>